<keyword evidence="2" id="KW-1185">Reference proteome</keyword>
<evidence type="ECO:0000313" key="2">
    <source>
        <dbReference type="Proteomes" id="UP000631114"/>
    </source>
</evidence>
<sequence length="115" mass="12722">MLSSMAISKKDHGCSEIIHLVFCFPLTSTKIYHHCLVGLSNLIELFATLIPITSLFLKGGKCQQPLAIMAFAGDQAKNIHYLTRTDDKSSLCGPIVDDVRVWGLSRSGRNMQAWV</sequence>
<reference evidence="1 2" key="1">
    <citation type="submission" date="2020-10" db="EMBL/GenBank/DDBJ databases">
        <title>The Coptis chinensis genome and diversification of protoberbering-type alkaloids.</title>
        <authorList>
            <person name="Wang B."/>
            <person name="Shu S."/>
            <person name="Song C."/>
            <person name="Liu Y."/>
        </authorList>
    </citation>
    <scope>NUCLEOTIDE SEQUENCE [LARGE SCALE GENOMIC DNA]</scope>
    <source>
        <strain evidence="1">HL-2020</strain>
        <tissue evidence="1">Leaf</tissue>
    </source>
</reference>
<accession>A0A835MC54</accession>
<protein>
    <submittedName>
        <fullName evidence="1">Uncharacterized protein</fullName>
    </submittedName>
</protein>
<name>A0A835MC54_9MAGN</name>
<gene>
    <name evidence="1" type="ORF">IFM89_025371</name>
</gene>
<proteinExistence type="predicted"/>
<dbReference type="AlphaFoldDB" id="A0A835MC54"/>
<dbReference type="Proteomes" id="UP000631114">
    <property type="component" value="Unassembled WGS sequence"/>
</dbReference>
<comment type="caution">
    <text evidence="1">The sequence shown here is derived from an EMBL/GenBank/DDBJ whole genome shotgun (WGS) entry which is preliminary data.</text>
</comment>
<dbReference type="EMBL" id="JADFTS010000002">
    <property type="protein sequence ID" value="KAF9621639.1"/>
    <property type="molecule type" value="Genomic_DNA"/>
</dbReference>
<evidence type="ECO:0000313" key="1">
    <source>
        <dbReference type="EMBL" id="KAF9621639.1"/>
    </source>
</evidence>
<organism evidence="1 2">
    <name type="scientific">Coptis chinensis</name>
    <dbReference type="NCBI Taxonomy" id="261450"/>
    <lineage>
        <taxon>Eukaryota</taxon>
        <taxon>Viridiplantae</taxon>
        <taxon>Streptophyta</taxon>
        <taxon>Embryophyta</taxon>
        <taxon>Tracheophyta</taxon>
        <taxon>Spermatophyta</taxon>
        <taxon>Magnoliopsida</taxon>
        <taxon>Ranunculales</taxon>
        <taxon>Ranunculaceae</taxon>
        <taxon>Coptidoideae</taxon>
        <taxon>Coptis</taxon>
    </lineage>
</organism>